<keyword evidence="8" id="KW-0687">Ribonucleoprotein</keyword>
<feature type="region of interest" description="Disordered" evidence="11">
    <location>
        <begin position="804"/>
        <end position="824"/>
    </location>
</feature>
<reference evidence="13" key="1">
    <citation type="journal article" date="2023" name="Mol. Phylogenet. Evol.">
        <title>Genome-scale phylogeny and comparative genomics of the fungal order Sordariales.</title>
        <authorList>
            <person name="Hensen N."/>
            <person name="Bonometti L."/>
            <person name="Westerberg I."/>
            <person name="Brannstrom I.O."/>
            <person name="Guillou S."/>
            <person name="Cros-Aarteil S."/>
            <person name="Calhoun S."/>
            <person name="Haridas S."/>
            <person name="Kuo A."/>
            <person name="Mondo S."/>
            <person name="Pangilinan J."/>
            <person name="Riley R."/>
            <person name="LaButti K."/>
            <person name="Andreopoulos B."/>
            <person name="Lipzen A."/>
            <person name="Chen C."/>
            <person name="Yan M."/>
            <person name="Daum C."/>
            <person name="Ng V."/>
            <person name="Clum A."/>
            <person name="Steindorff A."/>
            <person name="Ohm R.A."/>
            <person name="Martin F."/>
            <person name="Silar P."/>
            <person name="Natvig D.O."/>
            <person name="Lalanne C."/>
            <person name="Gautier V."/>
            <person name="Ament-Velasquez S.L."/>
            <person name="Kruys A."/>
            <person name="Hutchinson M.I."/>
            <person name="Powell A.J."/>
            <person name="Barry K."/>
            <person name="Miller A.N."/>
            <person name="Grigoriev I.V."/>
            <person name="Debuchy R."/>
            <person name="Gladieux P."/>
            <person name="Hiltunen Thoren M."/>
            <person name="Johannesson H."/>
        </authorList>
    </citation>
    <scope>NUCLEOTIDE SEQUENCE</scope>
    <source>
        <strain evidence="13">CBS 123565</strain>
    </source>
</reference>
<dbReference type="Pfam" id="PF00076">
    <property type="entry name" value="RRM_1"/>
    <property type="match status" value="4"/>
</dbReference>
<evidence type="ECO:0000256" key="3">
    <source>
        <dbReference type="ARBA" id="ARBA00013428"/>
    </source>
</evidence>
<feature type="domain" description="RRM" evidence="12">
    <location>
        <begin position="596"/>
        <end position="679"/>
    </location>
</feature>
<evidence type="ECO:0000256" key="7">
    <source>
        <dbReference type="ARBA" id="ARBA00023242"/>
    </source>
</evidence>
<comment type="similarity">
    <text evidence="2">Belongs to the RRM MRD1 family.</text>
</comment>
<dbReference type="Gene3D" id="3.30.70.330">
    <property type="match status" value="5"/>
</dbReference>
<feature type="domain" description="RRM" evidence="12">
    <location>
        <begin position="487"/>
        <end position="567"/>
    </location>
</feature>
<keyword evidence="14" id="KW-1185">Reference proteome</keyword>
<organism evidence="13 14">
    <name type="scientific">Trichocladium antarcticum</name>
    <dbReference type="NCBI Taxonomy" id="1450529"/>
    <lineage>
        <taxon>Eukaryota</taxon>
        <taxon>Fungi</taxon>
        <taxon>Dikarya</taxon>
        <taxon>Ascomycota</taxon>
        <taxon>Pezizomycotina</taxon>
        <taxon>Sordariomycetes</taxon>
        <taxon>Sordariomycetidae</taxon>
        <taxon>Sordariales</taxon>
        <taxon>Chaetomiaceae</taxon>
        <taxon>Trichocladium</taxon>
    </lineage>
</organism>
<dbReference type="EMBL" id="MU853403">
    <property type="protein sequence ID" value="KAK4136535.1"/>
    <property type="molecule type" value="Genomic_DNA"/>
</dbReference>
<keyword evidence="4" id="KW-0698">rRNA processing</keyword>
<keyword evidence="5" id="KW-0677">Repeat</keyword>
<feature type="compositionally biased region" description="Low complexity" evidence="11">
    <location>
        <begin position="277"/>
        <end position="286"/>
    </location>
</feature>
<keyword evidence="6 10" id="KW-0694">RNA-binding</keyword>
<feature type="domain" description="RRM" evidence="12">
    <location>
        <begin position="306"/>
        <end position="382"/>
    </location>
</feature>
<proteinExistence type="inferred from homology"/>
<dbReference type="GO" id="GO:0003729">
    <property type="term" value="F:mRNA binding"/>
    <property type="evidence" value="ECO:0007669"/>
    <property type="project" value="TreeGrafter"/>
</dbReference>
<reference evidence="13" key="2">
    <citation type="submission" date="2023-05" db="EMBL/GenBank/DDBJ databases">
        <authorList>
            <consortium name="Lawrence Berkeley National Laboratory"/>
            <person name="Steindorff A."/>
            <person name="Hensen N."/>
            <person name="Bonometti L."/>
            <person name="Westerberg I."/>
            <person name="Brannstrom I.O."/>
            <person name="Guillou S."/>
            <person name="Cros-Aarteil S."/>
            <person name="Calhoun S."/>
            <person name="Haridas S."/>
            <person name="Kuo A."/>
            <person name="Mondo S."/>
            <person name="Pangilinan J."/>
            <person name="Riley R."/>
            <person name="Labutti K."/>
            <person name="Andreopoulos B."/>
            <person name="Lipzen A."/>
            <person name="Chen C."/>
            <person name="Yanf M."/>
            <person name="Daum C."/>
            <person name="Ng V."/>
            <person name="Clum A."/>
            <person name="Ohm R."/>
            <person name="Martin F."/>
            <person name="Silar P."/>
            <person name="Natvig D."/>
            <person name="Lalanne C."/>
            <person name="Gautier V."/>
            <person name="Ament-Velasquez S.L."/>
            <person name="Kruys A."/>
            <person name="Hutchinson M.I."/>
            <person name="Powell A.J."/>
            <person name="Barry K."/>
            <person name="Miller A.N."/>
            <person name="Grigoriev I.V."/>
            <person name="Debuchy R."/>
            <person name="Gladieux P."/>
            <person name="Thoren M.H."/>
            <person name="Johannesson H."/>
        </authorList>
    </citation>
    <scope>NUCLEOTIDE SEQUENCE</scope>
    <source>
        <strain evidence="13">CBS 123565</strain>
    </source>
</reference>
<evidence type="ECO:0000256" key="6">
    <source>
        <dbReference type="ARBA" id="ARBA00022884"/>
    </source>
</evidence>
<comment type="function">
    <text evidence="9">Involved in pre-rRNA processing.</text>
</comment>
<evidence type="ECO:0000313" key="14">
    <source>
        <dbReference type="Proteomes" id="UP001304895"/>
    </source>
</evidence>
<dbReference type="AlphaFoldDB" id="A0AAN6ZEV2"/>
<evidence type="ECO:0000256" key="11">
    <source>
        <dbReference type="SAM" id="MobiDB-lite"/>
    </source>
</evidence>
<dbReference type="InterPro" id="IPR035979">
    <property type="entry name" value="RBD_domain_sf"/>
</dbReference>
<comment type="caution">
    <text evidence="13">The sequence shown here is derived from an EMBL/GenBank/DDBJ whole genome shotgun (WGS) entry which is preliminary data.</text>
</comment>
<dbReference type="CDD" id="cd12319">
    <property type="entry name" value="RRM4_MRD1"/>
    <property type="match status" value="1"/>
</dbReference>
<accession>A0AAN6ZEV2</accession>
<evidence type="ECO:0000256" key="1">
    <source>
        <dbReference type="ARBA" id="ARBA00004123"/>
    </source>
</evidence>
<feature type="region of interest" description="Disordered" evidence="11">
    <location>
        <begin position="185"/>
        <end position="302"/>
    </location>
</feature>
<dbReference type="FunFam" id="3.30.70.330:FF:000452">
    <property type="entry name" value="Multiple RNA-binding domain-containing protein 1"/>
    <property type="match status" value="1"/>
</dbReference>
<dbReference type="SMART" id="SM00360">
    <property type="entry name" value="RRM"/>
    <property type="match status" value="5"/>
</dbReference>
<keyword evidence="7" id="KW-0539">Nucleus</keyword>
<evidence type="ECO:0000256" key="8">
    <source>
        <dbReference type="ARBA" id="ARBA00023274"/>
    </source>
</evidence>
<dbReference type="Proteomes" id="UP001304895">
    <property type="component" value="Unassembled WGS sequence"/>
</dbReference>
<dbReference type="PANTHER" id="PTHR48039">
    <property type="entry name" value="RNA-BINDING MOTIF PROTEIN 14B"/>
    <property type="match status" value="1"/>
</dbReference>
<evidence type="ECO:0000256" key="2">
    <source>
        <dbReference type="ARBA" id="ARBA00008033"/>
    </source>
</evidence>
<evidence type="ECO:0000256" key="5">
    <source>
        <dbReference type="ARBA" id="ARBA00022737"/>
    </source>
</evidence>
<dbReference type="GO" id="GO:0005634">
    <property type="term" value="C:nucleus"/>
    <property type="evidence" value="ECO:0007669"/>
    <property type="project" value="UniProtKB-SubCell"/>
</dbReference>
<protein>
    <recommendedName>
        <fullName evidence="3">Multiple RNA-binding domain-containing protein 1</fullName>
    </recommendedName>
</protein>
<dbReference type="InterPro" id="IPR000504">
    <property type="entry name" value="RRM_dom"/>
</dbReference>
<evidence type="ECO:0000256" key="4">
    <source>
        <dbReference type="ARBA" id="ARBA00022552"/>
    </source>
</evidence>
<evidence type="ECO:0000256" key="9">
    <source>
        <dbReference type="ARBA" id="ARBA00057379"/>
    </source>
</evidence>
<dbReference type="InterPro" id="IPR051945">
    <property type="entry name" value="RRM_MRD1_RNA_proc_ribogen"/>
</dbReference>
<feature type="domain" description="RRM" evidence="12">
    <location>
        <begin position="701"/>
        <end position="778"/>
    </location>
</feature>
<dbReference type="SUPFAM" id="SSF54928">
    <property type="entry name" value="RNA-binding domain, RBD"/>
    <property type="match status" value="3"/>
</dbReference>
<feature type="domain" description="RRM" evidence="12">
    <location>
        <begin position="4"/>
        <end position="77"/>
    </location>
</feature>
<evidence type="ECO:0000256" key="10">
    <source>
        <dbReference type="PROSITE-ProRule" id="PRU00176"/>
    </source>
</evidence>
<sequence length="824" mass="89855">MESSRVFVKNLPPTISEAEFRKHFSAQGREVTDVKLIAHRRIGFVGYKSHDDAARAVKYLNRSFIRMSRVSVDLAKPIADSAPNPATTSTPGHGASRPYLPKSGAPEVEQTEDANAKKRKREAVDAADPKLQEYLEAMGHQAKKPRDQDTFNGKLQPELMSVLPSAVLDAGESDDEYADIPMRAPPESIQESHGQTEAPPAAAAGGKPPAPSPPGEPAREVPQVPTTEATDDDWLRSRTSRLLDLVGPDDPGFVTRPAPSAPAVAPPAPKPQEQPHGDGAADAGPARAPPGKDEAAGRAPQPVDKTRLFLRNLSYAVTEDDIRDHFSTFGTLEEVNVPLDKRGQSKGFAMIRYEQPDAAAAAFQTDGTTFQGRIIHILPAAAKRENKLDEFAISMLPLKKQQLLKKKAEAASNTFNWNSLFMSQDAVNNAVAERLGVSKHELLDPTDASAAVKQAVAETTVIQEAKNYFATHGVNIEAFKSQQRGDTSILVKNIRNATIEELRALFEEHGSVLRVLMPPSGTIAIVQFSQPASCRAAFAKKAYSRFKESVLFLEKGPKGLFVDNAAPQEVGPAGVQKTSVAQLLERDDAEEQLETASLFVRNLNFSTTTEGLTEAFKPLEGFVSAKVKTKTDPKKPGQILSMGFGFCAFRTKEQAHAALKAMDGFVLDAHKLSVKASHRGLDAAEERKREDLAKKTSAQRTKIVIKNLPFEVSKKDVRALFSTYGKLIALRLPKKFNHTSRGFAFAEFSTAKEALNAFTALKDTHLLGRRLVIDFAEADEVDPEEQIKAMEKKMRGQANKVALQQLTGEGRKKVNIGDNDEDEA</sequence>
<comment type="subcellular location">
    <subcellularLocation>
        <location evidence="1">Nucleus</location>
    </subcellularLocation>
</comment>
<gene>
    <name evidence="13" type="ORF">BT67DRAFT_439541</name>
</gene>
<name>A0AAN6ZEV2_9PEZI</name>
<dbReference type="GO" id="GO:1990904">
    <property type="term" value="C:ribonucleoprotein complex"/>
    <property type="evidence" value="ECO:0007669"/>
    <property type="project" value="UniProtKB-KW"/>
</dbReference>
<evidence type="ECO:0000259" key="12">
    <source>
        <dbReference type="PROSITE" id="PS50102"/>
    </source>
</evidence>
<dbReference type="FunFam" id="3.30.70.330:FF:000247">
    <property type="entry name" value="Multiple RNA-binding domain-containing protein 1"/>
    <property type="match status" value="1"/>
</dbReference>
<dbReference type="InterPro" id="IPR012677">
    <property type="entry name" value="Nucleotide-bd_a/b_plait_sf"/>
</dbReference>
<evidence type="ECO:0000313" key="13">
    <source>
        <dbReference type="EMBL" id="KAK4136535.1"/>
    </source>
</evidence>
<dbReference type="PANTHER" id="PTHR48039:SF5">
    <property type="entry name" value="RNA-BINDING PROTEIN 28"/>
    <property type="match status" value="1"/>
</dbReference>
<feature type="compositionally biased region" description="Low complexity" evidence="11">
    <location>
        <begin position="198"/>
        <end position="207"/>
    </location>
</feature>
<dbReference type="PROSITE" id="PS50102">
    <property type="entry name" value="RRM"/>
    <property type="match status" value="5"/>
</dbReference>
<feature type="region of interest" description="Disordered" evidence="11">
    <location>
        <begin position="78"/>
        <end position="127"/>
    </location>
</feature>
<dbReference type="GO" id="GO:0006364">
    <property type="term" value="P:rRNA processing"/>
    <property type="evidence" value="ECO:0007669"/>
    <property type="project" value="UniProtKB-KW"/>
</dbReference>